<protein>
    <recommendedName>
        <fullName evidence="3">tryptophan synthase</fullName>
        <ecNumber evidence="3">4.2.1.20</ecNumber>
    </recommendedName>
</protein>
<comment type="pathway">
    <text evidence="1">Amino-acid biosynthesis; L-tryptophan biosynthesis; L-tryptophan from chorismate: step 5/5.</text>
</comment>
<evidence type="ECO:0000313" key="9">
    <source>
        <dbReference type="EMBL" id="KKO73182.1"/>
    </source>
</evidence>
<dbReference type="GO" id="GO:0005829">
    <property type="term" value="C:cytosol"/>
    <property type="evidence" value="ECO:0007669"/>
    <property type="project" value="TreeGrafter"/>
</dbReference>
<dbReference type="GO" id="GO:0004834">
    <property type="term" value="F:tryptophan synthase activity"/>
    <property type="evidence" value="ECO:0007669"/>
    <property type="project" value="UniProtKB-EC"/>
</dbReference>
<reference evidence="9 10" key="1">
    <citation type="submission" date="2015-04" db="EMBL/GenBank/DDBJ databases">
        <title>Genome sequence of Kerstersia gyiorum CG1.</title>
        <authorList>
            <person name="Greninger A.L."/>
            <person name="Kozyreva V."/>
            <person name="Chaturvedi V."/>
        </authorList>
    </citation>
    <scope>NUCLEOTIDE SEQUENCE [LARGE SCALE GENOMIC DNA]</scope>
    <source>
        <strain evidence="9 10">CG1</strain>
    </source>
</reference>
<comment type="caution">
    <text evidence="9">The sequence shown here is derived from an EMBL/GenBank/DDBJ whole genome shotgun (WGS) entry which is preliminary data.</text>
</comment>
<dbReference type="RefSeq" id="WP_068367207.1">
    <property type="nucleotide sequence ID" value="NZ_JAKVIY010000024.1"/>
</dbReference>
<dbReference type="EC" id="4.2.1.20" evidence="3"/>
<dbReference type="Gene3D" id="3.20.20.70">
    <property type="entry name" value="Aldolase class I"/>
    <property type="match status" value="1"/>
</dbReference>
<keyword evidence="10" id="KW-1185">Reference proteome</keyword>
<evidence type="ECO:0000256" key="8">
    <source>
        <dbReference type="ARBA" id="ARBA00049047"/>
    </source>
</evidence>
<evidence type="ECO:0000256" key="2">
    <source>
        <dbReference type="ARBA" id="ARBA00011270"/>
    </source>
</evidence>
<keyword evidence="5" id="KW-0822">Tryptophan biosynthesis</keyword>
<sequence>MERIAATFERLRAQSRKALISSVTAGYPHADITPALMHVLVEAGADIIELGMPSSALPARGASLHALSPHSAGNGGPARPQAAGLQQLLEQVAQFRLSDSSTPVVLSGTAQSIEGGGGLRHPVAFAESAAVAGLDGVLAFDPSPALSHALARPLRRCGLDWIASLAPTVTDDDIRQLAACTSGYVHGRFFPDGIDAQPAGQARDCIWRIRRHIAIPLGLAAGIGDMHTARRAASMADALIVGPWLAARLADKPAAAALAAASDLFRELRGQLDQDIPSVPRISKHAPFRR</sequence>
<evidence type="ECO:0000256" key="5">
    <source>
        <dbReference type="ARBA" id="ARBA00022822"/>
    </source>
</evidence>
<organism evidence="9 10">
    <name type="scientific">Kerstersia gyiorum</name>
    <dbReference type="NCBI Taxonomy" id="206506"/>
    <lineage>
        <taxon>Bacteria</taxon>
        <taxon>Pseudomonadati</taxon>
        <taxon>Pseudomonadota</taxon>
        <taxon>Betaproteobacteria</taxon>
        <taxon>Burkholderiales</taxon>
        <taxon>Alcaligenaceae</taxon>
        <taxon>Kerstersia</taxon>
    </lineage>
</organism>
<dbReference type="InterPro" id="IPR011060">
    <property type="entry name" value="RibuloseP-bd_barrel"/>
</dbReference>
<comment type="subunit">
    <text evidence="2">Tetramer of two alpha and two beta chains.</text>
</comment>
<dbReference type="Proteomes" id="UP000078084">
    <property type="component" value="Unassembled WGS sequence"/>
</dbReference>
<gene>
    <name evidence="9" type="ORF">AAV32_02515</name>
</gene>
<evidence type="ECO:0000256" key="6">
    <source>
        <dbReference type="ARBA" id="ARBA00023141"/>
    </source>
</evidence>
<evidence type="ECO:0000256" key="1">
    <source>
        <dbReference type="ARBA" id="ARBA00004733"/>
    </source>
</evidence>
<dbReference type="AlphaFoldDB" id="A0A171KWB5"/>
<dbReference type="STRING" id="206506.AAV32_02515"/>
<evidence type="ECO:0000256" key="7">
    <source>
        <dbReference type="ARBA" id="ARBA00023239"/>
    </source>
</evidence>
<dbReference type="SUPFAM" id="SSF51366">
    <property type="entry name" value="Ribulose-phoshate binding barrel"/>
    <property type="match status" value="1"/>
</dbReference>
<keyword evidence="7" id="KW-0456">Lyase</keyword>
<dbReference type="InterPro" id="IPR013785">
    <property type="entry name" value="Aldolase_TIM"/>
</dbReference>
<evidence type="ECO:0000313" key="10">
    <source>
        <dbReference type="Proteomes" id="UP000078084"/>
    </source>
</evidence>
<name>A0A171KWB5_9BURK</name>
<dbReference type="PANTHER" id="PTHR43406">
    <property type="entry name" value="TRYPTOPHAN SYNTHASE, ALPHA CHAIN"/>
    <property type="match status" value="1"/>
</dbReference>
<dbReference type="PATRIC" id="fig|206506.3.peg.554"/>
<dbReference type="UniPathway" id="UPA00035">
    <property type="reaction ID" value="UER00044"/>
</dbReference>
<accession>A0A171KWB5</accession>
<proteinExistence type="predicted"/>
<keyword evidence="6" id="KW-0057">Aromatic amino acid biosynthesis</keyword>
<comment type="catalytic activity">
    <reaction evidence="8">
        <text>(1S,2R)-1-C-(indol-3-yl)glycerol 3-phosphate + L-serine = D-glyceraldehyde 3-phosphate + L-tryptophan + H2O</text>
        <dbReference type="Rhea" id="RHEA:10532"/>
        <dbReference type="ChEBI" id="CHEBI:15377"/>
        <dbReference type="ChEBI" id="CHEBI:33384"/>
        <dbReference type="ChEBI" id="CHEBI:57912"/>
        <dbReference type="ChEBI" id="CHEBI:58866"/>
        <dbReference type="ChEBI" id="CHEBI:59776"/>
        <dbReference type="EC" id="4.2.1.20"/>
    </reaction>
</comment>
<dbReference type="Pfam" id="PF00290">
    <property type="entry name" value="Trp_syntA"/>
    <property type="match status" value="1"/>
</dbReference>
<evidence type="ECO:0000256" key="3">
    <source>
        <dbReference type="ARBA" id="ARBA00012043"/>
    </source>
</evidence>
<keyword evidence="4" id="KW-0028">Amino-acid biosynthesis</keyword>
<dbReference type="InterPro" id="IPR002028">
    <property type="entry name" value="Trp_synthase_suA"/>
</dbReference>
<dbReference type="EMBL" id="LBNE01000001">
    <property type="protein sequence ID" value="KKO73182.1"/>
    <property type="molecule type" value="Genomic_DNA"/>
</dbReference>
<evidence type="ECO:0000256" key="4">
    <source>
        <dbReference type="ARBA" id="ARBA00022605"/>
    </source>
</evidence>
<dbReference type="PANTHER" id="PTHR43406:SF1">
    <property type="entry name" value="TRYPTOPHAN SYNTHASE ALPHA CHAIN, CHLOROPLASTIC"/>
    <property type="match status" value="1"/>
</dbReference>